<accession>A0A2P6NMW2</accession>
<dbReference type="AlphaFoldDB" id="A0A2P6NMW2"/>
<proteinExistence type="predicted"/>
<dbReference type="InterPro" id="IPR050498">
    <property type="entry name" value="Ycf3"/>
</dbReference>
<organism evidence="5 6">
    <name type="scientific">Planoprotostelium fungivorum</name>
    <dbReference type="NCBI Taxonomy" id="1890364"/>
    <lineage>
        <taxon>Eukaryota</taxon>
        <taxon>Amoebozoa</taxon>
        <taxon>Evosea</taxon>
        <taxon>Variosea</taxon>
        <taxon>Cavosteliida</taxon>
        <taxon>Cavosteliaceae</taxon>
        <taxon>Planoprotostelium</taxon>
    </lineage>
</organism>
<gene>
    <name evidence="5" type="ORF">PROFUN_06907</name>
</gene>
<feature type="repeat" description="TPR" evidence="3">
    <location>
        <begin position="241"/>
        <end position="274"/>
    </location>
</feature>
<evidence type="ECO:0000256" key="2">
    <source>
        <dbReference type="ARBA" id="ARBA00022803"/>
    </source>
</evidence>
<dbReference type="InterPro" id="IPR019734">
    <property type="entry name" value="TPR_rpt"/>
</dbReference>
<dbReference type="PANTHER" id="PTHR44858">
    <property type="entry name" value="TETRATRICOPEPTIDE REPEAT PROTEIN 6"/>
    <property type="match status" value="1"/>
</dbReference>
<dbReference type="InParanoid" id="A0A2P6NMW2"/>
<reference evidence="5 6" key="1">
    <citation type="journal article" date="2018" name="Genome Biol. Evol.">
        <title>Multiple Roots of Fruiting Body Formation in Amoebozoa.</title>
        <authorList>
            <person name="Hillmann F."/>
            <person name="Forbes G."/>
            <person name="Novohradska S."/>
            <person name="Ferling I."/>
            <person name="Riege K."/>
            <person name="Groth M."/>
            <person name="Westermann M."/>
            <person name="Marz M."/>
            <person name="Spaller T."/>
            <person name="Winckler T."/>
            <person name="Schaap P."/>
            <person name="Glockner G."/>
        </authorList>
    </citation>
    <scope>NUCLEOTIDE SEQUENCE [LARGE SCALE GENOMIC DNA]</scope>
    <source>
        <strain evidence="5 6">Jena</strain>
    </source>
</reference>
<dbReference type="InterPro" id="IPR011990">
    <property type="entry name" value="TPR-like_helical_dom_sf"/>
</dbReference>
<dbReference type="Proteomes" id="UP000241769">
    <property type="component" value="Unassembled WGS sequence"/>
</dbReference>
<dbReference type="PANTHER" id="PTHR44858:SF1">
    <property type="entry name" value="UDP-N-ACETYLGLUCOSAMINE--PEPTIDE N-ACETYLGLUCOSAMINYLTRANSFERASE SPINDLY-RELATED"/>
    <property type="match status" value="1"/>
</dbReference>
<evidence type="ECO:0000256" key="4">
    <source>
        <dbReference type="SAM" id="MobiDB-lite"/>
    </source>
</evidence>
<sequence>MDRAVFTVHVSSCNYTSQYSAVAECAPFRAPLHYRKLIPRDAMKADEEVTNIRTTSHLRSQLTMSERLQKGQELLEEGRVEEAVAFFSNELTSVTDPHQASQLHLNLGIAYFLFLQDLQRAIPHFDESIRLFPDNTDSIYNRASANIQLGKFPEAVLDLDRWIQLSAPEEDAEAYQLRGFALLQTGDHANALINFDRALTLDPTNYMALNNRANIYNDVHHRHDAALADLDAAIAAEPAEFLAYKNRGCVRALTNDRDGAMDDFRRCVQIEPESEGEIRELMEDLETQGESKKKRNR</sequence>
<keyword evidence="1" id="KW-0677">Repeat</keyword>
<name>A0A2P6NMW2_9EUKA</name>
<dbReference type="SMART" id="SM00028">
    <property type="entry name" value="TPR"/>
    <property type="match status" value="5"/>
</dbReference>
<dbReference type="OrthoDB" id="1926212at2759"/>
<dbReference type="Pfam" id="PF07719">
    <property type="entry name" value="TPR_2"/>
    <property type="match status" value="1"/>
</dbReference>
<dbReference type="InterPro" id="IPR013105">
    <property type="entry name" value="TPR_2"/>
</dbReference>
<dbReference type="Gene3D" id="1.25.40.10">
    <property type="entry name" value="Tetratricopeptide repeat domain"/>
    <property type="match status" value="2"/>
</dbReference>
<dbReference type="EMBL" id="MDYQ01000047">
    <property type="protein sequence ID" value="PRP85305.1"/>
    <property type="molecule type" value="Genomic_DNA"/>
</dbReference>
<evidence type="ECO:0000256" key="3">
    <source>
        <dbReference type="PROSITE-ProRule" id="PRU00339"/>
    </source>
</evidence>
<evidence type="ECO:0000313" key="5">
    <source>
        <dbReference type="EMBL" id="PRP85305.1"/>
    </source>
</evidence>
<evidence type="ECO:0000313" key="6">
    <source>
        <dbReference type="Proteomes" id="UP000241769"/>
    </source>
</evidence>
<dbReference type="PROSITE" id="PS50005">
    <property type="entry name" value="TPR"/>
    <property type="match status" value="2"/>
</dbReference>
<protein>
    <submittedName>
        <fullName evidence="5">Uncharacterized protein</fullName>
    </submittedName>
</protein>
<dbReference type="Pfam" id="PF13432">
    <property type="entry name" value="TPR_16"/>
    <property type="match status" value="1"/>
</dbReference>
<feature type="region of interest" description="Disordered" evidence="4">
    <location>
        <begin position="278"/>
        <end position="297"/>
    </location>
</feature>
<feature type="repeat" description="TPR" evidence="3">
    <location>
        <begin position="172"/>
        <end position="205"/>
    </location>
</feature>
<dbReference type="SUPFAM" id="SSF48452">
    <property type="entry name" value="TPR-like"/>
    <property type="match status" value="1"/>
</dbReference>
<dbReference type="PROSITE" id="PS50293">
    <property type="entry name" value="TPR_REGION"/>
    <property type="match status" value="1"/>
</dbReference>
<keyword evidence="2 3" id="KW-0802">TPR repeat</keyword>
<keyword evidence="6" id="KW-1185">Reference proteome</keyword>
<evidence type="ECO:0000256" key="1">
    <source>
        <dbReference type="ARBA" id="ARBA00022737"/>
    </source>
</evidence>
<dbReference type="STRING" id="1890364.A0A2P6NMW2"/>
<comment type="caution">
    <text evidence="5">The sequence shown here is derived from an EMBL/GenBank/DDBJ whole genome shotgun (WGS) entry which is preliminary data.</text>
</comment>